<feature type="transmembrane region" description="Helical" evidence="1">
    <location>
        <begin position="12"/>
        <end position="32"/>
    </location>
</feature>
<organism evidence="3 4">
    <name type="scientific">Deinococcus xinjiangensis</name>
    <dbReference type="NCBI Taxonomy" id="457454"/>
    <lineage>
        <taxon>Bacteria</taxon>
        <taxon>Thermotogati</taxon>
        <taxon>Deinococcota</taxon>
        <taxon>Deinococci</taxon>
        <taxon>Deinococcales</taxon>
        <taxon>Deinococcaceae</taxon>
        <taxon>Deinococcus</taxon>
    </lineage>
</organism>
<dbReference type="EMBL" id="BAABRN010000033">
    <property type="protein sequence ID" value="GAA5502927.1"/>
    <property type="molecule type" value="Genomic_DNA"/>
</dbReference>
<reference evidence="3 4" key="1">
    <citation type="submission" date="2024-02" db="EMBL/GenBank/DDBJ databases">
        <title>Deinococcus xinjiangensis NBRC 107630.</title>
        <authorList>
            <person name="Ichikawa N."/>
            <person name="Katano-Makiyama Y."/>
            <person name="Hidaka K."/>
        </authorList>
    </citation>
    <scope>NUCLEOTIDE SEQUENCE [LARGE SCALE GENOMIC DNA]</scope>
    <source>
        <strain evidence="3 4">NBRC 107630</strain>
    </source>
</reference>
<keyword evidence="4" id="KW-1185">Reference proteome</keyword>
<feature type="transmembrane region" description="Helical" evidence="1">
    <location>
        <begin position="270"/>
        <end position="290"/>
    </location>
</feature>
<evidence type="ECO:0000259" key="2">
    <source>
        <dbReference type="Pfam" id="PF00892"/>
    </source>
</evidence>
<dbReference type="SUPFAM" id="SSF103481">
    <property type="entry name" value="Multidrug resistance efflux transporter EmrE"/>
    <property type="match status" value="2"/>
</dbReference>
<dbReference type="Pfam" id="PF00892">
    <property type="entry name" value="EamA"/>
    <property type="match status" value="2"/>
</dbReference>
<protein>
    <recommendedName>
        <fullName evidence="2">EamA domain-containing protein</fullName>
    </recommendedName>
</protein>
<evidence type="ECO:0000313" key="4">
    <source>
        <dbReference type="Proteomes" id="UP001458946"/>
    </source>
</evidence>
<sequence length="291" mass="30496">MSAARVVQPPANLSGSLLAALGALGFATLGIWGKLASHVGLNPFAALSWRFLIVAAVLLPFTWRDVTWQARFQMVKVGLLYGLATTCYFSALTRISAGTTSLLNYLAPAVVILIGFALGRKPTTGQLFSVVLAAAGLLLIVGLPSPADHDRTGLLLGALTAVTYALYLLANEHLLRGQPPLAATAYTTLTAGLYFTGYALATHQYQVPSETEHWGIVLGMAFIATLVPVPALFSAIQRLGAASTSLIATLEPLFAVLLAALILGEPLRPSLMIGGVLILVGAVLAQRLGLR</sequence>
<dbReference type="RefSeq" id="WP_353542899.1">
    <property type="nucleotide sequence ID" value="NZ_BAABRN010000033.1"/>
</dbReference>
<keyword evidence="1" id="KW-1133">Transmembrane helix</keyword>
<feature type="transmembrane region" description="Helical" evidence="1">
    <location>
        <begin position="127"/>
        <end position="147"/>
    </location>
</feature>
<feature type="transmembrane region" description="Helical" evidence="1">
    <location>
        <begin position="245"/>
        <end position="264"/>
    </location>
</feature>
<dbReference type="PANTHER" id="PTHR22911:SF79">
    <property type="entry name" value="MOBA-LIKE NTP TRANSFERASE DOMAIN-CONTAINING PROTEIN"/>
    <property type="match status" value="1"/>
</dbReference>
<feature type="transmembrane region" description="Helical" evidence="1">
    <location>
        <begin position="44"/>
        <end position="63"/>
    </location>
</feature>
<feature type="transmembrane region" description="Helical" evidence="1">
    <location>
        <begin position="75"/>
        <end position="96"/>
    </location>
</feature>
<proteinExistence type="predicted"/>
<dbReference type="InterPro" id="IPR000620">
    <property type="entry name" value="EamA_dom"/>
</dbReference>
<gene>
    <name evidence="3" type="ORF">Dxin01_02674</name>
</gene>
<feature type="domain" description="EamA" evidence="2">
    <location>
        <begin position="152"/>
        <end position="284"/>
    </location>
</feature>
<keyword evidence="1" id="KW-0472">Membrane</keyword>
<comment type="caution">
    <text evidence="3">The sequence shown here is derived from an EMBL/GenBank/DDBJ whole genome shotgun (WGS) entry which is preliminary data.</text>
</comment>
<dbReference type="Proteomes" id="UP001458946">
    <property type="component" value="Unassembled WGS sequence"/>
</dbReference>
<dbReference type="InterPro" id="IPR037185">
    <property type="entry name" value="EmrE-like"/>
</dbReference>
<evidence type="ECO:0000313" key="3">
    <source>
        <dbReference type="EMBL" id="GAA5502927.1"/>
    </source>
</evidence>
<evidence type="ECO:0000256" key="1">
    <source>
        <dbReference type="SAM" id="Phobius"/>
    </source>
</evidence>
<feature type="transmembrane region" description="Helical" evidence="1">
    <location>
        <begin position="213"/>
        <end position="233"/>
    </location>
</feature>
<keyword evidence="1" id="KW-0812">Transmembrane</keyword>
<feature type="transmembrane region" description="Helical" evidence="1">
    <location>
        <begin position="102"/>
        <end position="120"/>
    </location>
</feature>
<feature type="domain" description="EamA" evidence="2">
    <location>
        <begin position="14"/>
        <end position="141"/>
    </location>
</feature>
<feature type="transmembrane region" description="Helical" evidence="1">
    <location>
        <begin position="181"/>
        <end position="201"/>
    </location>
</feature>
<accession>A0ABP9VGW1</accession>
<dbReference type="PANTHER" id="PTHR22911">
    <property type="entry name" value="ACYL-MALONYL CONDENSING ENZYME-RELATED"/>
    <property type="match status" value="1"/>
</dbReference>
<feature type="transmembrane region" description="Helical" evidence="1">
    <location>
        <begin position="153"/>
        <end position="169"/>
    </location>
</feature>
<name>A0ABP9VGW1_9DEIO</name>